<name>A0A0F5MRZ3_9MYCO</name>
<proteinExistence type="predicted"/>
<evidence type="ECO:0000313" key="1">
    <source>
        <dbReference type="EMBL" id="KKB97593.1"/>
    </source>
</evidence>
<dbReference type="EMBL" id="LASW01000120">
    <property type="protein sequence ID" value="KKB97593.1"/>
    <property type="molecule type" value="Genomic_DNA"/>
</dbReference>
<dbReference type="Proteomes" id="UP000034416">
    <property type="component" value="Unassembled WGS sequence"/>
</dbReference>
<protein>
    <submittedName>
        <fullName evidence="1">Uncharacterized protein</fullName>
    </submittedName>
</protein>
<organism evidence="1 2">
    <name type="scientific">Mycolicibacter arupensis</name>
    <dbReference type="NCBI Taxonomy" id="342002"/>
    <lineage>
        <taxon>Bacteria</taxon>
        <taxon>Bacillati</taxon>
        <taxon>Actinomycetota</taxon>
        <taxon>Actinomycetes</taxon>
        <taxon>Mycobacteriales</taxon>
        <taxon>Mycobacteriaceae</taxon>
        <taxon>Mycolicibacter</taxon>
    </lineage>
</organism>
<sequence>MTALPTVRAISLATQGSLAAVAEGADGVTSTAAAAAPPSTTDREARAPVLDRLRRTVARMRFTSFS</sequence>
<comment type="caution">
    <text evidence="1">The sequence shown here is derived from an EMBL/GenBank/DDBJ whole genome shotgun (WGS) entry which is preliminary data.</text>
</comment>
<gene>
    <name evidence="1" type="ORF">WR43_18410</name>
</gene>
<reference evidence="2" key="1">
    <citation type="submission" date="2015-04" db="EMBL/GenBank/DDBJ databases">
        <title>Genome sequence of Mycobacterium arupense GUC1.</title>
        <authorList>
            <person name="Greninger A.L."/>
            <person name="Cunningham G."/>
            <person name="Chiu C.Y."/>
            <person name="Miller S."/>
        </authorList>
    </citation>
    <scope>NUCLEOTIDE SEQUENCE [LARGE SCALE GENOMIC DNA]</scope>
    <source>
        <strain evidence="2">GUC1</strain>
    </source>
</reference>
<dbReference type="AlphaFoldDB" id="A0A0F5MRZ3"/>
<evidence type="ECO:0000313" key="2">
    <source>
        <dbReference type="Proteomes" id="UP000034416"/>
    </source>
</evidence>
<accession>A0A0F5MRZ3</accession>
<dbReference type="PATRIC" id="fig|342002.3.peg.4000"/>